<evidence type="ECO:0000256" key="2">
    <source>
        <dbReference type="ARBA" id="ARBA00023136"/>
    </source>
</evidence>
<gene>
    <name evidence="4" type="ORF">BUL40_11990</name>
</gene>
<dbReference type="SUPFAM" id="SSF56935">
    <property type="entry name" value="Porins"/>
    <property type="match status" value="1"/>
</dbReference>
<protein>
    <submittedName>
        <fullName evidence="4">TonB-dependent receptor</fullName>
    </submittedName>
</protein>
<dbReference type="Gene3D" id="2.40.170.20">
    <property type="entry name" value="TonB-dependent receptor, beta-barrel domain"/>
    <property type="match status" value="1"/>
</dbReference>
<keyword evidence="5" id="KW-1185">Reference proteome</keyword>
<organism evidence="4 5">
    <name type="scientific">Croceivirga radicis</name>
    <dbReference type="NCBI Taxonomy" id="1929488"/>
    <lineage>
        <taxon>Bacteria</taxon>
        <taxon>Pseudomonadati</taxon>
        <taxon>Bacteroidota</taxon>
        <taxon>Flavobacteriia</taxon>
        <taxon>Flavobacteriales</taxon>
        <taxon>Flavobacteriaceae</taxon>
        <taxon>Croceivirga</taxon>
    </lineage>
</organism>
<dbReference type="GO" id="GO:0009279">
    <property type="term" value="C:cell outer membrane"/>
    <property type="evidence" value="ECO:0007669"/>
    <property type="project" value="UniProtKB-SubCell"/>
</dbReference>
<evidence type="ECO:0000256" key="1">
    <source>
        <dbReference type="ARBA" id="ARBA00004442"/>
    </source>
</evidence>
<evidence type="ECO:0000313" key="4">
    <source>
        <dbReference type="EMBL" id="OQD42246.1"/>
    </source>
</evidence>
<dbReference type="AlphaFoldDB" id="A0A1V6LQL9"/>
<keyword evidence="2" id="KW-0472">Membrane</keyword>
<evidence type="ECO:0000313" key="5">
    <source>
        <dbReference type="Proteomes" id="UP000191680"/>
    </source>
</evidence>
<keyword evidence="3" id="KW-0998">Cell outer membrane</keyword>
<keyword evidence="4" id="KW-0675">Receptor</keyword>
<dbReference type="RefSeq" id="WP_244901869.1">
    <property type="nucleotide sequence ID" value="NZ_MTBC01000008.1"/>
</dbReference>
<sequence>MNTNKNIVTLLALFTIALVLGQEKEDIGTETVTVVKPYAPSVSDAFKIKTQPVIEDSIALQKKPIKYSIFSVPVASTFTPAKAKASTVKKTPPPRLYNSYAAVGLGNYNNALVNFYTSREIGRDENLLDIGLDHHSSRGDINSTPLETDFYHTDLDVTFTKRDRDYDYGVGLDLGHQLYNWYGLQSGVYTQEEVDAINEQQNYFSAGANAYINVEDSFFKNADLKLNRFWDHLKSAENSAALSAAIELPITTEMVTIKGRVDYVGGEFANASLNSTDNDEGIAYGQLIAGINPSFLVLRDELTLKLGANFVYGMDLERSNGSFYIYPAVTASYRIMEDQVIAYGGIEGDLQQNSYKTLVAQNPYVSPTLEIQPTDMQYHAHLGLKGQLLSNFGYNFKAYYKAENRKPLFLLNPENSNRSDEGYAYGNSFQVFYDDVKTIGAFGEINVDVNRNFSLGINAEYNHYNTETDNPAWNLPQIQASVFMDYQISDNWFAGANLFYVGEREDLQAVATAGLFPNEFPSTQVTLDSFFDANAHLGYRFNEQLSVFAKFSNLSNKNYQRWSNFYVQGFQALAGISYKFDF</sequence>
<comment type="subcellular location">
    <subcellularLocation>
        <location evidence="1">Cell outer membrane</location>
    </subcellularLocation>
</comment>
<dbReference type="EMBL" id="MTBC01000008">
    <property type="protein sequence ID" value="OQD42246.1"/>
    <property type="molecule type" value="Genomic_DNA"/>
</dbReference>
<proteinExistence type="predicted"/>
<reference evidence="4 5" key="1">
    <citation type="submission" date="2016-12" db="EMBL/GenBank/DDBJ databases">
        <authorList>
            <person name="Song W.-J."/>
            <person name="Kurnit D.M."/>
        </authorList>
    </citation>
    <scope>NUCLEOTIDE SEQUENCE [LARGE SCALE GENOMIC DNA]</scope>
    <source>
        <strain evidence="4 5">HSG9</strain>
    </source>
</reference>
<accession>A0A1V6LQL9</accession>
<name>A0A1V6LQL9_9FLAO</name>
<dbReference type="Proteomes" id="UP000191680">
    <property type="component" value="Unassembled WGS sequence"/>
</dbReference>
<evidence type="ECO:0000256" key="3">
    <source>
        <dbReference type="ARBA" id="ARBA00023237"/>
    </source>
</evidence>
<comment type="caution">
    <text evidence="4">The sequence shown here is derived from an EMBL/GenBank/DDBJ whole genome shotgun (WGS) entry which is preliminary data.</text>
</comment>
<dbReference type="InterPro" id="IPR036942">
    <property type="entry name" value="Beta-barrel_TonB_sf"/>
</dbReference>